<dbReference type="AlphaFoldDB" id="A0A4Q7NYJ4"/>
<dbReference type="Proteomes" id="UP000292262">
    <property type="component" value="Unassembled WGS sequence"/>
</dbReference>
<proteinExistence type="predicted"/>
<organism evidence="2 3">
    <name type="scientific">Aquimarina brevivitae</name>
    <dbReference type="NCBI Taxonomy" id="323412"/>
    <lineage>
        <taxon>Bacteria</taxon>
        <taxon>Pseudomonadati</taxon>
        <taxon>Bacteroidota</taxon>
        <taxon>Flavobacteriia</taxon>
        <taxon>Flavobacteriales</taxon>
        <taxon>Flavobacteriaceae</taxon>
        <taxon>Aquimarina</taxon>
    </lineage>
</organism>
<name>A0A4Q7NYJ4_9FLAO</name>
<evidence type="ECO:0000313" key="3">
    <source>
        <dbReference type="Proteomes" id="UP000292262"/>
    </source>
</evidence>
<sequence length="487" mass="53767">MSRHIILKLLIINNQLQFPSQMKQFLTLLTLLILTPTFGQVSNNTSTGRVDEITTDFIFKIQDGTWNRPLIESRYVSGIGDYFTLKHGGNNTEENTFGFRISDGYGFDFGKNDFNESLLKIKTNGHVGIGTSNPAAKLEVRSSNNLRIWMNRDNQSSISFVPNNGNSIFHINHGLNNDLHFSQGGTVGATSIMTLKNMGNVGIGTTSPNDKLEVIGNVRSSSKFVVTGIGALEKNNSDFRLWSVNKMNFGSGISNTHMTINTNGFIGIGTVTPEENLHLKGTASIDGDIGEITTGGHWQQGKHTLELQNRDAGDVVLSFHRAGHTNAAIKHPTTGGLIFSATGGFDQNHMYLKTNGYLGIGTTNPDAKLTVKGNIHAEEVKIDLSVPAPDYVFTKDYDLLTIEEVQQHITEKGHLPNVPSAQELETNGVELGVMNMKLLEKIEELTLYTIAQEQKIAEQQKKIEKLEQQEEKIKELEQKLNTLLKSK</sequence>
<keyword evidence="3" id="KW-1185">Reference proteome</keyword>
<reference evidence="2 3" key="1">
    <citation type="submission" date="2019-02" db="EMBL/GenBank/DDBJ databases">
        <title>Genomic Encyclopedia of Type Strains, Phase IV (KMG-IV): sequencing the most valuable type-strain genomes for metagenomic binning, comparative biology and taxonomic classification.</title>
        <authorList>
            <person name="Goeker M."/>
        </authorList>
    </citation>
    <scope>NUCLEOTIDE SEQUENCE [LARGE SCALE GENOMIC DNA]</scope>
    <source>
        <strain evidence="2 3">DSM 17196</strain>
    </source>
</reference>
<protein>
    <recommendedName>
        <fullName evidence="4">Endosialidase-like protein</fullName>
    </recommendedName>
</protein>
<evidence type="ECO:0000313" key="2">
    <source>
        <dbReference type="EMBL" id="RZS92317.1"/>
    </source>
</evidence>
<feature type="coiled-coil region" evidence="1">
    <location>
        <begin position="449"/>
        <end position="486"/>
    </location>
</feature>
<comment type="caution">
    <text evidence="2">The sequence shown here is derived from an EMBL/GenBank/DDBJ whole genome shotgun (WGS) entry which is preliminary data.</text>
</comment>
<gene>
    <name evidence="2" type="ORF">EV197_2955</name>
</gene>
<dbReference type="EMBL" id="SGXE01000004">
    <property type="protein sequence ID" value="RZS92317.1"/>
    <property type="molecule type" value="Genomic_DNA"/>
</dbReference>
<evidence type="ECO:0008006" key="4">
    <source>
        <dbReference type="Google" id="ProtNLM"/>
    </source>
</evidence>
<keyword evidence="1" id="KW-0175">Coiled coil</keyword>
<accession>A0A4Q7NYJ4</accession>
<evidence type="ECO:0000256" key="1">
    <source>
        <dbReference type="SAM" id="Coils"/>
    </source>
</evidence>